<dbReference type="Pfam" id="PF07811">
    <property type="entry name" value="TadE"/>
    <property type="match status" value="1"/>
</dbReference>
<keyword evidence="1" id="KW-0812">Transmembrane</keyword>
<gene>
    <name evidence="3" type="ORF">CBO05P2_025</name>
</gene>
<dbReference type="HOGENOM" id="CLU_1841603_0_0_9"/>
<sequence length="139" mass="14534">MSNKKKRKIIKQLNKQGISGTVEAAGMLFIFVLLVGLIIQIMMLSTAQNVVISTAAEGARAGSRVGPALSHTVAKQTVNNYGSGLLSNWNKNATVNTSGGGGIGKELKVTVSYKVPSIAILFPSQTVSGSGSQIVEEMQ</sequence>
<evidence type="ECO:0000256" key="1">
    <source>
        <dbReference type="SAM" id="Phobius"/>
    </source>
</evidence>
<evidence type="ECO:0000259" key="2">
    <source>
        <dbReference type="Pfam" id="PF07811"/>
    </source>
</evidence>
<feature type="transmembrane region" description="Helical" evidence="1">
    <location>
        <begin position="21"/>
        <end position="43"/>
    </location>
</feature>
<reference evidence="3" key="1">
    <citation type="submission" date="2013-10" db="EMBL/GenBank/DDBJ databases">
        <title>Draft genome sequence of Clostridium botulinum type B strain Osaka05.</title>
        <authorList>
            <person name="Sakaguchi Y."/>
            <person name="Hosomi K."/>
            <person name="Uchiyama J."/>
            <person name="Ogura Y."/>
            <person name="Sakaguchi M."/>
            <person name="Kohda T."/>
            <person name="Mukamoto M."/>
            <person name="Misawa N."/>
            <person name="Matsuzaki S."/>
            <person name="Hayashi T."/>
            <person name="Kozaki S."/>
        </authorList>
    </citation>
    <scope>NUCLEOTIDE SEQUENCE</scope>
    <source>
        <strain evidence="3">Osaka05</strain>
    </source>
</reference>
<name>A0A060N652_CLOBO</name>
<dbReference type="RefSeq" id="WP_030032172.1">
    <property type="nucleotide sequence ID" value="NZ_BA000059.1"/>
</dbReference>
<dbReference type="Proteomes" id="UP000054164">
    <property type="component" value="Unassembled WGS sequence"/>
</dbReference>
<dbReference type="EMBL" id="BA000059">
    <property type="protein sequence ID" value="BAO05050.1"/>
    <property type="molecule type" value="Genomic_DNA"/>
</dbReference>
<dbReference type="AlphaFoldDB" id="A0A060N652"/>
<protein>
    <recommendedName>
        <fullName evidence="2">TadE-like domain-containing protein</fullName>
    </recommendedName>
</protein>
<keyword evidence="1" id="KW-1133">Transmembrane helix</keyword>
<organism evidence="3">
    <name type="scientific">Clostridium botulinum B str. Osaka05</name>
    <dbReference type="NCBI Taxonomy" id="1407017"/>
    <lineage>
        <taxon>Bacteria</taxon>
        <taxon>Bacillati</taxon>
        <taxon>Bacillota</taxon>
        <taxon>Clostridia</taxon>
        <taxon>Eubacteriales</taxon>
        <taxon>Clostridiaceae</taxon>
        <taxon>Clostridium</taxon>
    </lineage>
</organism>
<proteinExistence type="predicted"/>
<keyword evidence="1" id="KW-0472">Membrane</keyword>
<evidence type="ECO:0000313" key="3">
    <source>
        <dbReference type="EMBL" id="BAO05050.1"/>
    </source>
</evidence>
<dbReference type="InterPro" id="IPR012495">
    <property type="entry name" value="TadE-like_dom"/>
</dbReference>
<feature type="domain" description="TadE-like" evidence="2">
    <location>
        <begin position="19"/>
        <end position="60"/>
    </location>
</feature>
<accession>A0A060N652</accession>